<dbReference type="AlphaFoldDB" id="A0AAV2TH01"/>
<feature type="coiled-coil region" evidence="1">
    <location>
        <begin position="390"/>
        <end position="476"/>
    </location>
</feature>
<dbReference type="EMBL" id="CAXLJL010000267">
    <property type="protein sequence ID" value="CAL5135720.1"/>
    <property type="molecule type" value="Genomic_DNA"/>
</dbReference>
<feature type="region of interest" description="Disordered" evidence="2">
    <location>
        <begin position="1"/>
        <end position="23"/>
    </location>
</feature>
<comment type="caution">
    <text evidence="3">The sequence shown here is derived from an EMBL/GenBank/DDBJ whole genome shotgun (WGS) entry which is preliminary data.</text>
</comment>
<keyword evidence="1" id="KW-0175">Coiled coil</keyword>
<proteinExistence type="predicted"/>
<feature type="compositionally biased region" description="Low complexity" evidence="2">
    <location>
        <begin position="1"/>
        <end position="19"/>
    </location>
</feature>
<evidence type="ECO:0000256" key="1">
    <source>
        <dbReference type="SAM" id="Coils"/>
    </source>
</evidence>
<reference evidence="3" key="1">
    <citation type="submission" date="2024-06" db="EMBL/GenBank/DDBJ databases">
        <authorList>
            <person name="Liu X."/>
            <person name="Lenzi L."/>
            <person name="Haldenby T S."/>
            <person name="Uol C."/>
        </authorList>
    </citation>
    <scope>NUCLEOTIDE SEQUENCE</scope>
</reference>
<sequence>MSNKRSVTPTKPSVTSSSPRRFEKTLTRASSLASLDYPAERVGNKDFTTNKEYPLDLELRATYARLREYQKKLEDELSKTIGEPNIQKSREARVSISTLKSGATSVRLFGLGESNQLTPERLEVIKMQVVEDIENYYRDQLTRTIAESTNSREENSRLRQEISRLNTELERERAENQLTLSKNKMLYEAEVANLRHVKDELATRVNRISEGELNRQKEISAENALLQTKCTLLTNDLEETKKKFGAQVKQLIKENRSLKKSCTELKVVNQELEADRNSLRNQLRILQGEFENVRNEANFERQRANDAIRSSNEAESRLNDLTQKTRKELTTLRLDAQQQRSELEKQRDDFMRKSQELESQISYMANQYRQTEQSAARREMEVTERESRLRDSLSAEVVKLETQVAALSQRLKQAEEQVEEANLAKKAAEIRTLELDERINELTDQIKRPKEEWEEISRLEAELLQTKKKLADVEKAALEHHSELRSLPDKLEEGNPAKSNLGDEPSPRLSRVETLLQMERKAKKQLEDQLNSVRGSLTQFMTNSSRRKKSLCNRMNKMKEHARSREAEIMRLRAENELLRRNVPKAQYEELRMTLEDLRQRHKSYASLLLGTSSPSVPGDSGENFGRRGTPNRKGHRMMSNSVSPIRVLVNGSPPTRTRDGSDPQHKTLRVNFSPRETTSSN</sequence>
<protein>
    <submittedName>
        <fullName evidence="3">Uncharacterized protein</fullName>
    </submittedName>
</protein>
<feature type="coiled-coil region" evidence="1">
    <location>
        <begin position="148"/>
        <end position="184"/>
    </location>
</feature>
<dbReference type="Proteomes" id="UP001497525">
    <property type="component" value="Unassembled WGS sequence"/>
</dbReference>
<name>A0AAV2TH01_CALDB</name>
<organism evidence="3 4">
    <name type="scientific">Calicophoron daubneyi</name>
    <name type="common">Rumen fluke</name>
    <name type="synonym">Paramphistomum daubneyi</name>
    <dbReference type="NCBI Taxonomy" id="300641"/>
    <lineage>
        <taxon>Eukaryota</taxon>
        <taxon>Metazoa</taxon>
        <taxon>Spiralia</taxon>
        <taxon>Lophotrochozoa</taxon>
        <taxon>Platyhelminthes</taxon>
        <taxon>Trematoda</taxon>
        <taxon>Digenea</taxon>
        <taxon>Plagiorchiida</taxon>
        <taxon>Pronocephalata</taxon>
        <taxon>Paramphistomoidea</taxon>
        <taxon>Paramphistomidae</taxon>
        <taxon>Calicophoron</taxon>
    </lineage>
</organism>
<evidence type="ECO:0000313" key="3">
    <source>
        <dbReference type="EMBL" id="CAL5135720.1"/>
    </source>
</evidence>
<evidence type="ECO:0000313" key="4">
    <source>
        <dbReference type="Proteomes" id="UP001497525"/>
    </source>
</evidence>
<feature type="region of interest" description="Disordered" evidence="2">
    <location>
        <begin position="610"/>
        <end position="682"/>
    </location>
</feature>
<feature type="region of interest" description="Disordered" evidence="2">
    <location>
        <begin position="481"/>
        <end position="508"/>
    </location>
</feature>
<feature type="compositionally biased region" description="Basic and acidic residues" evidence="2">
    <location>
        <begin position="481"/>
        <end position="495"/>
    </location>
</feature>
<feature type="compositionally biased region" description="Basic and acidic residues" evidence="2">
    <location>
        <begin position="657"/>
        <end position="666"/>
    </location>
</feature>
<feature type="coiled-coil region" evidence="1">
    <location>
        <begin position="255"/>
        <end position="360"/>
    </location>
</feature>
<feature type="coiled-coil region" evidence="1">
    <location>
        <begin position="509"/>
        <end position="608"/>
    </location>
</feature>
<accession>A0AAV2TH01</accession>
<gene>
    <name evidence="3" type="ORF">CDAUBV1_LOCUS9839</name>
</gene>
<evidence type="ECO:0000256" key="2">
    <source>
        <dbReference type="SAM" id="MobiDB-lite"/>
    </source>
</evidence>